<evidence type="ECO:0000313" key="2">
    <source>
        <dbReference type="Proteomes" id="UP001311799"/>
    </source>
</evidence>
<keyword evidence="2" id="KW-1185">Reference proteome</keyword>
<organism evidence="1 2">
    <name type="scientific">Cryptosporidium xiaoi</name>
    <dbReference type="NCBI Taxonomy" id="659607"/>
    <lineage>
        <taxon>Eukaryota</taxon>
        <taxon>Sar</taxon>
        <taxon>Alveolata</taxon>
        <taxon>Apicomplexa</taxon>
        <taxon>Conoidasida</taxon>
        <taxon>Coccidia</taxon>
        <taxon>Eucoccidiorida</taxon>
        <taxon>Eimeriorina</taxon>
        <taxon>Cryptosporidiidae</taxon>
        <taxon>Cryptosporidium</taxon>
    </lineage>
</organism>
<reference evidence="1 2" key="1">
    <citation type="submission" date="2023-10" db="EMBL/GenBank/DDBJ databases">
        <title>Comparative genomics analysis reveals potential genetic determinants of host preference in Cryptosporidium xiaoi.</title>
        <authorList>
            <person name="Xiao L."/>
            <person name="Li J."/>
        </authorList>
    </citation>
    <scope>NUCLEOTIDE SEQUENCE [LARGE SCALE GENOMIC DNA]</scope>
    <source>
        <strain evidence="1 2">52996</strain>
    </source>
</reference>
<gene>
    <name evidence="1" type="ORF">RS030_111833</name>
</gene>
<dbReference type="AlphaFoldDB" id="A0AAV9Y284"/>
<dbReference type="EMBL" id="JAWDEY010000002">
    <property type="protein sequence ID" value="KAK6590943.1"/>
    <property type="molecule type" value="Genomic_DNA"/>
</dbReference>
<evidence type="ECO:0000313" key="1">
    <source>
        <dbReference type="EMBL" id="KAK6590943.1"/>
    </source>
</evidence>
<comment type="caution">
    <text evidence="1">The sequence shown here is derived from an EMBL/GenBank/DDBJ whole genome shotgun (WGS) entry which is preliminary data.</text>
</comment>
<dbReference type="Proteomes" id="UP001311799">
    <property type="component" value="Unassembled WGS sequence"/>
</dbReference>
<accession>A0AAV9Y284</accession>
<name>A0AAV9Y284_9CRYT</name>
<sequence>MKVKYIKIRIFNNAINVAILLTLLINMDLCLSISNIFTSNNKNRDSRASILSNDNSKSGTSVKASKVYFLVDPSKFWSINDINTQVMTKPPTNEPEYIVVNAPSIGIESLIFIKIRNKTGKHIYSNKVTSYISYSLECTELGKNQGWILKKSNIDIAFGFPLVGTSVSMNNCQDGPYPHKIEDWFNSVNVKIKDMAVSQLWFS</sequence>
<proteinExistence type="predicted"/>
<protein>
    <submittedName>
        <fullName evidence="1">Uncharacterized protein</fullName>
    </submittedName>
</protein>